<proteinExistence type="predicted"/>
<evidence type="ECO:0000313" key="2">
    <source>
        <dbReference type="Proteomes" id="UP001144978"/>
    </source>
</evidence>
<dbReference type="EMBL" id="JANSHE010002431">
    <property type="protein sequence ID" value="KAJ2991988.1"/>
    <property type="molecule type" value="Genomic_DNA"/>
</dbReference>
<protein>
    <submittedName>
        <fullName evidence="1">Uncharacterized protein</fullName>
    </submittedName>
</protein>
<gene>
    <name evidence="1" type="ORF">NUW54_g8049</name>
</gene>
<accession>A0ACC1PGN7</accession>
<dbReference type="Proteomes" id="UP001144978">
    <property type="component" value="Unassembled WGS sequence"/>
</dbReference>
<reference evidence="1" key="1">
    <citation type="submission" date="2022-08" db="EMBL/GenBank/DDBJ databases">
        <title>Genome Sequence of Pycnoporus sanguineus.</title>
        <authorList>
            <person name="Buettner E."/>
        </authorList>
    </citation>
    <scope>NUCLEOTIDE SEQUENCE</scope>
    <source>
        <strain evidence="1">CG-C14</strain>
    </source>
</reference>
<organism evidence="1 2">
    <name type="scientific">Trametes sanguinea</name>
    <dbReference type="NCBI Taxonomy" id="158606"/>
    <lineage>
        <taxon>Eukaryota</taxon>
        <taxon>Fungi</taxon>
        <taxon>Dikarya</taxon>
        <taxon>Basidiomycota</taxon>
        <taxon>Agaricomycotina</taxon>
        <taxon>Agaricomycetes</taxon>
        <taxon>Polyporales</taxon>
        <taxon>Polyporaceae</taxon>
        <taxon>Trametes</taxon>
    </lineage>
</organism>
<evidence type="ECO:0000313" key="1">
    <source>
        <dbReference type="EMBL" id="KAJ2991988.1"/>
    </source>
</evidence>
<name>A0ACC1PGN7_9APHY</name>
<comment type="caution">
    <text evidence="1">The sequence shown here is derived from an EMBL/GenBank/DDBJ whole genome shotgun (WGS) entry which is preliminary data.</text>
</comment>
<keyword evidence="2" id="KW-1185">Reference proteome</keyword>
<sequence length="141" mass="14947">MSMGDSDSKFPGQRNFAIPPSPSRENPGQVYPQSDPQPAPPESVPGTGGERNPRSDDILGNPYVLEDAFSKLDSALTEVISSIQGETRSVGAAASENALLAKFTRWRDELTDIRKGRKNLGSAGNSPGNAATEQQGGLFTD</sequence>